<feature type="region of interest" description="Disordered" evidence="1">
    <location>
        <begin position="22"/>
        <end position="87"/>
    </location>
</feature>
<dbReference type="PANTHER" id="PTHR24094">
    <property type="entry name" value="SECRETED PROTEIN"/>
    <property type="match status" value="1"/>
</dbReference>
<dbReference type="OrthoDB" id="5196645at2"/>
<evidence type="ECO:0000313" key="5">
    <source>
        <dbReference type="Proteomes" id="UP000009235"/>
    </source>
</evidence>
<sequence length="389" mass="40936">MRTSSIVGLSAAALILLGAIISPPPETDADPQDTAVASTIVGTTTQAPAPAPPSPETSSPETSSPETSSPVTSSPVTSSPAASREEPLEAPGIVQVNDTPEHATSTLALLATLDIKGRAPKTGYDRALFGQAWTDDVNVEGGRNGCDTRNDILRRDLNSIWIKPGSSGCTVLAGTLADPYSGTTIEFTRGERSSDVQIDHVVSLSDAWQKGAQLWNAVKRQDFANDPRNLQATKGTLNQQKGDGDAATWLPPNRSYRCALVSRQVEVKAEYDLWVTQAEREAIERVLVDCGGTIVAAAPVPTAEPTLEPQPQPESEPLPEPVYILPPPPQTQDPIPAPAPVPVYQEPAGGSAYYQNCTAARAAGAAPIYAGQPGYRSALDRDNDGVACE</sequence>
<dbReference type="KEGG" id="asd:AS9A_0195"/>
<evidence type="ECO:0000256" key="2">
    <source>
        <dbReference type="SAM" id="SignalP"/>
    </source>
</evidence>
<feature type="compositionally biased region" description="Polar residues" evidence="1">
    <location>
        <begin position="35"/>
        <end position="46"/>
    </location>
</feature>
<feature type="signal peptide" evidence="2">
    <location>
        <begin position="1"/>
        <end position="29"/>
    </location>
</feature>
<proteinExistence type="predicted"/>
<dbReference type="eggNOG" id="COG2356">
    <property type="taxonomic scope" value="Bacteria"/>
</dbReference>
<dbReference type="Proteomes" id="UP000009235">
    <property type="component" value="Chromosome"/>
</dbReference>
<evidence type="ECO:0000259" key="3">
    <source>
        <dbReference type="SMART" id="SM00894"/>
    </source>
</evidence>
<reference evidence="4 5" key="1">
    <citation type="journal article" date="2011" name="J. Bacteriol.">
        <title>Complete genome sequence of Amycolicicoccus subflavus DQS3-9A1T, an actinomycete isolated from crude oil-polluted soil.</title>
        <authorList>
            <person name="Cai M."/>
            <person name="Chen W.M."/>
            <person name="Nie Y."/>
            <person name="Chi C.Q."/>
            <person name="Wang Y.N."/>
            <person name="Tang Y.Q."/>
            <person name="Li G.Y."/>
            <person name="Wu X.L."/>
        </authorList>
    </citation>
    <scope>NUCLEOTIDE SEQUENCE [LARGE SCALE GENOMIC DNA]</scope>
    <source>
        <strain evidence="5">DSM 45089 / DQS3-9A1</strain>
    </source>
</reference>
<dbReference type="SMART" id="SM00894">
    <property type="entry name" value="Excalibur"/>
    <property type="match status" value="1"/>
</dbReference>
<keyword evidence="2" id="KW-0732">Signal</keyword>
<dbReference type="AlphaFoldDB" id="F6EF76"/>
<name>F6EF76_HOYSD</name>
<dbReference type="InterPro" id="IPR008613">
    <property type="entry name" value="Excalibur_Ca-bd_domain"/>
</dbReference>
<dbReference type="Pfam" id="PF07510">
    <property type="entry name" value="GmrSD_C"/>
    <property type="match status" value="1"/>
</dbReference>
<dbReference type="HOGENOM" id="CLU_043034_0_0_11"/>
<feature type="domain" description="Excalibur calcium-binding" evidence="3">
    <location>
        <begin position="353"/>
        <end position="389"/>
    </location>
</feature>
<accession>F6EF76</accession>
<dbReference type="eggNOG" id="COG3064">
    <property type="taxonomic scope" value="Bacteria"/>
</dbReference>
<dbReference type="Pfam" id="PF05901">
    <property type="entry name" value="Excalibur"/>
    <property type="match status" value="1"/>
</dbReference>
<dbReference type="RefSeq" id="WP_013805007.1">
    <property type="nucleotide sequence ID" value="NC_015564.1"/>
</dbReference>
<keyword evidence="5" id="KW-1185">Reference proteome</keyword>
<evidence type="ECO:0000256" key="1">
    <source>
        <dbReference type="SAM" id="MobiDB-lite"/>
    </source>
</evidence>
<dbReference type="EMBL" id="CP002786">
    <property type="protein sequence ID" value="AEF38655.1"/>
    <property type="molecule type" value="Genomic_DNA"/>
</dbReference>
<feature type="chain" id="PRO_5003339196" evidence="2">
    <location>
        <begin position="30"/>
        <end position="389"/>
    </location>
</feature>
<organism evidence="4 5">
    <name type="scientific">Hoyosella subflava (strain DSM 45089 / JCM 17490 / NBRC 109087 / DQS3-9A1)</name>
    <name type="common">Amycolicicoccus subflavus</name>
    <dbReference type="NCBI Taxonomy" id="443218"/>
    <lineage>
        <taxon>Bacteria</taxon>
        <taxon>Bacillati</taxon>
        <taxon>Actinomycetota</taxon>
        <taxon>Actinomycetes</taxon>
        <taxon>Mycobacteriales</taxon>
        <taxon>Hoyosellaceae</taxon>
        <taxon>Hoyosella</taxon>
    </lineage>
</organism>
<feature type="compositionally biased region" description="Low complexity" evidence="1">
    <location>
        <begin position="56"/>
        <end position="82"/>
    </location>
</feature>
<gene>
    <name evidence="4" type="ordered locus">AS9A_0195</name>
</gene>
<dbReference type="PANTHER" id="PTHR24094:SF15">
    <property type="entry name" value="AMP-DEPENDENT SYNTHETASE_LIGASE DOMAIN-CONTAINING PROTEIN-RELATED"/>
    <property type="match status" value="1"/>
</dbReference>
<dbReference type="STRING" id="443218.AS9A_0195"/>
<dbReference type="InterPro" id="IPR011089">
    <property type="entry name" value="GmrSD_C"/>
</dbReference>
<protein>
    <submittedName>
        <fullName evidence="4">Extracellular deoxyribonuclease</fullName>
    </submittedName>
</protein>
<evidence type="ECO:0000313" key="4">
    <source>
        <dbReference type="EMBL" id="AEF38655.1"/>
    </source>
</evidence>